<dbReference type="NCBIfam" id="NF009754">
    <property type="entry name" value="PRK13261.1-6"/>
    <property type="match status" value="1"/>
</dbReference>
<dbReference type="InterPro" id="IPR036118">
    <property type="entry name" value="UreE_N_sf"/>
</dbReference>
<dbReference type="GO" id="GO:0051082">
    <property type="term" value="F:unfolded protein binding"/>
    <property type="evidence" value="ECO:0007669"/>
    <property type="project" value="UniProtKB-UniRule"/>
</dbReference>
<dbReference type="GO" id="GO:0019627">
    <property type="term" value="P:urea metabolic process"/>
    <property type="evidence" value="ECO:0007669"/>
    <property type="project" value="InterPro"/>
</dbReference>
<dbReference type="Gene3D" id="2.60.260.20">
    <property type="entry name" value="Urease metallochaperone UreE, N-terminal domain"/>
    <property type="match status" value="1"/>
</dbReference>
<reference evidence="9" key="1">
    <citation type="submission" date="2008-06" db="EMBL/GenBank/DDBJ databases">
        <title>Genome and proteome analysis of A. pleuropneumoniae serotype 7.</title>
        <authorList>
            <person name="Linke B."/>
            <person name="Buettner F."/>
            <person name="Martinez-Arias R."/>
            <person name="Goesmann A."/>
            <person name="Baltes N."/>
            <person name="Tegetmeyer H."/>
            <person name="Singh M."/>
            <person name="Gerlach G.F."/>
        </authorList>
    </citation>
    <scope>NUCLEOTIDE SEQUENCE [LARGE SCALE GENOMIC DNA]</scope>
    <source>
        <strain evidence="9">AP76</strain>
    </source>
</reference>
<dbReference type="Gene3D" id="3.30.70.790">
    <property type="entry name" value="UreE, C-terminal domain"/>
    <property type="match status" value="1"/>
</dbReference>
<dbReference type="SUPFAM" id="SSF69287">
    <property type="entry name" value="Urease metallochaperone UreE, N-terminal domain"/>
    <property type="match status" value="1"/>
</dbReference>
<dbReference type="Pfam" id="PF02814">
    <property type="entry name" value="UreE_N"/>
    <property type="match status" value="1"/>
</dbReference>
<feature type="domain" description="UreE urease accessory N-terminal" evidence="7">
    <location>
        <begin position="28"/>
        <end position="96"/>
    </location>
</feature>
<evidence type="ECO:0000313" key="8">
    <source>
        <dbReference type="EMBL" id="ACE62328.1"/>
    </source>
</evidence>
<comment type="subcellular location">
    <subcellularLocation>
        <location evidence="1 5">Cytoplasm</location>
    </subcellularLocation>
</comment>
<comment type="similarity">
    <text evidence="5">Belongs to the UreE family.</text>
</comment>
<keyword evidence="4 5" id="KW-0143">Chaperone</keyword>
<keyword evidence="3 5" id="KW-0533">Nickel</keyword>
<dbReference type="InterPro" id="IPR004029">
    <property type="entry name" value="UreE_N"/>
</dbReference>
<gene>
    <name evidence="5 8" type="primary">ureE</name>
    <name evidence="8" type="ordered locus">APP7_1676</name>
</gene>
<dbReference type="AlphaFoldDB" id="B3H2L1"/>
<keyword evidence="2 5" id="KW-0963">Cytoplasm</keyword>
<evidence type="ECO:0000256" key="2">
    <source>
        <dbReference type="ARBA" id="ARBA00022490"/>
    </source>
</evidence>
<feature type="compositionally biased region" description="Basic and acidic residues" evidence="6">
    <location>
        <begin position="192"/>
        <end position="201"/>
    </location>
</feature>
<dbReference type="Pfam" id="PF05194">
    <property type="entry name" value="UreE_C"/>
    <property type="match status" value="1"/>
</dbReference>
<dbReference type="InterPro" id="IPR012406">
    <property type="entry name" value="UreE"/>
</dbReference>
<sequence length="201" mass="22823">MRNPIRSMGNGRKIMQILNPILPVMEDILGNLAVLKASGQITTQQIDYVPLEWFESERNILRKKSQSGREVAFRLLKEGQRLKHDDVVFVSESLVIAIEILPSEVIVLSPKTLPEMARACYEIGNKHSPLFLDGDEVTLPYDKPMFEWLQAAGFEPKKAERRLGQALRANSAQGHGHSHSHSHSHDHHGYHHHGDGNWHKH</sequence>
<dbReference type="CDD" id="cd00571">
    <property type="entry name" value="UreE"/>
    <property type="match status" value="1"/>
</dbReference>
<evidence type="ECO:0000313" key="9">
    <source>
        <dbReference type="Proteomes" id="UP000001226"/>
    </source>
</evidence>
<evidence type="ECO:0000259" key="7">
    <source>
        <dbReference type="SMART" id="SM00988"/>
    </source>
</evidence>
<dbReference type="HOGENOM" id="CLU_093757_3_0_6"/>
<dbReference type="SUPFAM" id="SSF69737">
    <property type="entry name" value="Urease metallochaperone UreE, C-terminal domain"/>
    <property type="match status" value="1"/>
</dbReference>
<accession>B3H2L1</accession>
<evidence type="ECO:0000256" key="1">
    <source>
        <dbReference type="ARBA" id="ARBA00004496"/>
    </source>
</evidence>
<dbReference type="EMBL" id="CP001091">
    <property type="protein sequence ID" value="ACE62328.1"/>
    <property type="molecule type" value="Genomic_DNA"/>
</dbReference>
<dbReference type="HAMAP" id="MF_00822">
    <property type="entry name" value="UreE"/>
    <property type="match status" value="1"/>
</dbReference>
<organism evidence="8 9">
    <name type="scientific">Actinobacillus pleuropneumoniae serotype 7 (strain AP76)</name>
    <dbReference type="NCBI Taxonomy" id="537457"/>
    <lineage>
        <taxon>Bacteria</taxon>
        <taxon>Pseudomonadati</taxon>
        <taxon>Pseudomonadota</taxon>
        <taxon>Gammaproteobacteria</taxon>
        <taxon>Pasteurellales</taxon>
        <taxon>Pasteurellaceae</taxon>
        <taxon>Actinobacillus</taxon>
    </lineage>
</organism>
<evidence type="ECO:0000256" key="5">
    <source>
        <dbReference type="HAMAP-Rule" id="MF_00822"/>
    </source>
</evidence>
<dbReference type="GO" id="GO:0065003">
    <property type="term" value="P:protein-containing complex assembly"/>
    <property type="evidence" value="ECO:0007669"/>
    <property type="project" value="InterPro"/>
</dbReference>
<name>B3H2L1_ACTP7</name>
<feature type="region of interest" description="Disordered" evidence="6">
    <location>
        <begin position="168"/>
        <end position="201"/>
    </location>
</feature>
<proteinExistence type="inferred from homology"/>
<dbReference type="GO" id="GO:0006457">
    <property type="term" value="P:protein folding"/>
    <property type="evidence" value="ECO:0007669"/>
    <property type="project" value="InterPro"/>
</dbReference>
<feature type="compositionally biased region" description="Basic residues" evidence="6">
    <location>
        <begin position="176"/>
        <end position="191"/>
    </location>
</feature>
<dbReference type="Proteomes" id="UP000001226">
    <property type="component" value="Chromosome"/>
</dbReference>
<protein>
    <recommendedName>
        <fullName evidence="5">Urease accessory protein UreE</fullName>
    </recommendedName>
</protein>
<dbReference type="InterPro" id="IPR007864">
    <property type="entry name" value="UreE_C_dom"/>
</dbReference>
<dbReference type="GO" id="GO:0005737">
    <property type="term" value="C:cytoplasm"/>
    <property type="evidence" value="ECO:0007669"/>
    <property type="project" value="UniProtKB-SubCell"/>
</dbReference>
<comment type="function">
    <text evidence="5">Involved in urease metallocenter assembly. Binds nickel. Probably functions as a nickel donor during metallocenter assembly.</text>
</comment>
<dbReference type="GO" id="GO:0016151">
    <property type="term" value="F:nickel cation binding"/>
    <property type="evidence" value="ECO:0007669"/>
    <property type="project" value="UniProtKB-UniRule"/>
</dbReference>
<evidence type="ECO:0000256" key="3">
    <source>
        <dbReference type="ARBA" id="ARBA00022596"/>
    </source>
</evidence>
<evidence type="ECO:0000256" key="4">
    <source>
        <dbReference type="ARBA" id="ARBA00023186"/>
    </source>
</evidence>
<evidence type="ECO:0000256" key="6">
    <source>
        <dbReference type="SAM" id="MobiDB-lite"/>
    </source>
</evidence>
<dbReference type="SMART" id="SM00988">
    <property type="entry name" value="UreE_N"/>
    <property type="match status" value="1"/>
</dbReference>
<dbReference type="KEGG" id="apa:APP7_1676"/>